<organism evidence="8">
    <name type="scientific">freshwater metagenome</name>
    <dbReference type="NCBI Taxonomy" id="449393"/>
    <lineage>
        <taxon>unclassified sequences</taxon>
        <taxon>metagenomes</taxon>
        <taxon>ecological metagenomes</taxon>
    </lineage>
</organism>
<dbReference type="CDD" id="cd06582">
    <property type="entry name" value="TM_PBP1_LivH_like"/>
    <property type="match status" value="1"/>
</dbReference>
<evidence type="ECO:0000256" key="6">
    <source>
        <dbReference type="SAM" id="MobiDB-lite"/>
    </source>
</evidence>
<feature type="transmembrane region" description="Helical" evidence="7">
    <location>
        <begin position="419"/>
        <end position="440"/>
    </location>
</feature>
<evidence type="ECO:0000256" key="3">
    <source>
        <dbReference type="ARBA" id="ARBA00022692"/>
    </source>
</evidence>
<dbReference type="PANTHER" id="PTHR30482:SF20">
    <property type="entry name" value="HIGH-AFFINITY BRANCHED-CHAIN AMINO ACID TRANSPORT SYSTEM PERMEASE PROTEIN LIVM"/>
    <property type="match status" value="1"/>
</dbReference>
<gene>
    <name evidence="8" type="ORF">UFOPK1722_00246</name>
</gene>
<keyword evidence="2" id="KW-1003">Cell membrane</keyword>
<feature type="transmembrane region" description="Helical" evidence="7">
    <location>
        <begin position="65"/>
        <end position="82"/>
    </location>
</feature>
<keyword evidence="4 7" id="KW-1133">Transmembrane helix</keyword>
<reference evidence="8" key="1">
    <citation type="submission" date="2020-05" db="EMBL/GenBank/DDBJ databases">
        <authorList>
            <person name="Chiriac C."/>
            <person name="Salcher M."/>
            <person name="Ghai R."/>
            <person name="Kavagutti S V."/>
        </authorList>
    </citation>
    <scope>NUCLEOTIDE SEQUENCE</scope>
</reference>
<dbReference type="EMBL" id="CAEZTS010000012">
    <property type="protein sequence ID" value="CAB4568906.1"/>
    <property type="molecule type" value="Genomic_DNA"/>
</dbReference>
<feature type="transmembrane region" description="Helical" evidence="7">
    <location>
        <begin position="256"/>
        <end position="282"/>
    </location>
</feature>
<dbReference type="InterPro" id="IPR001851">
    <property type="entry name" value="ABC_transp_permease"/>
</dbReference>
<feature type="transmembrane region" description="Helical" evidence="7">
    <location>
        <begin position="37"/>
        <end position="58"/>
    </location>
</feature>
<feature type="transmembrane region" description="Helical" evidence="7">
    <location>
        <begin position="460"/>
        <end position="482"/>
    </location>
</feature>
<feature type="transmembrane region" description="Helical" evidence="7">
    <location>
        <begin position="302"/>
        <end position="330"/>
    </location>
</feature>
<proteinExistence type="predicted"/>
<feature type="transmembrane region" description="Helical" evidence="7">
    <location>
        <begin position="384"/>
        <end position="407"/>
    </location>
</feature>
<feature type="compositionally biased region" description="Basic and acidic residues" evidence="6">
    <location>
        <begin position="721"/>
        <end position="733"/>
    </location>
</feature>
<evidence type="ECO:0000256" key="5">
    <source>
        <dbReference type="ARBA" id="ARBA00023136"/>
    </source>
</evidence>
<keyword evidence="3 7" id="KW-0812">Transmembrane</keyword>
<evidence type="ECO:0000256" key="7">
    <source>
        <dbReference type="SAM" id="Phobius"/>
    </source>
</evidence>
<evidence type="ECO:0000256" key="2">
    <source>
        <dbReference type="ARBA" id="ARBA00022475"/>
    </source>
</evidence>
<feature type="transmembrane region" description="Helical" evidence="7">
    <location>
        <begin position="165"/>
        <end position="183"/>
    </location>
</feature>
<dbReference type="AlphaFoldDB" id="A0A6J6DZF6"/>
<accession>A0A6J6DZF6</accession>
<dbReference type="PANTHER" id="PTHR30482">
    <property type="entry name" value="HIGH-AFFINITY BRANCHED-CHAIN AMINO ACID TRANSPORT SYSTEM PERMEASE"/>
    <property type="match status" value="1"/>
</dbReference>
<dbReference type="InterPro" id="IPR043428">
    <property type="entry name" value="LivM-like"/>
</dbReference>
<feature type="transmembrane region" description="Helical" evidence="7">
    <location>
        <begin position="605"/>
        <end position="624"/>
    </location>
</feature>
<dbReference type="GO" id="GO:0005886">
    <property type="term" value="C:plasma membrane"/>
    <property type="evidence" value="ECO:0007669"/>
    <property type="project" value="UniProtKB-SubCell"/>
</dbReference>
<evidence type="ECO:0000256" key="1">
    <source>
        <dbReference type="ARBA" id="ARBA00004651"/>
    </source>
</evidence>
<feature type="transmembrane region" description="Helical" evidence="7">
    <location>
        <begin position="554"/>
        <end position="574"/>
    </location>
</feature>
<feature type="transmembrane region" description="Helical" evidence="7">
    <location>
        <begin position="12"/>
        <end position="31"/>
    </location>
</feature>
<feature type="transmembrane region" description="Helical" evidence="7">
    <location>
        <begin position="217"/>
        <end position="235"/>
    </location>
</feature>
<evidence type="ECO:0000256" key="4">
    <source>
        <dbReference type="ARBA" id="ARBA00022989"/>
    </source>
</evidence>
<evidence type="ECO:0000313" key="8">
    <source>
        <dbReference type="EMBL" id="CAB4568906.1"/>
    </source>
</evidence>
<name>A0A6J6DZF6_9ZZZZ</name>
<feature type="transmembrane region" description="Helical" evidence="7">
    <location>
        <begin position="489"/>
        <end position="508"/>
    </location>
</feature>
<feature type="region of interest" description="Disordered" evidence="6">
    <location>
        <begin position="720"/>
        <end position="740"/>
    </location>
</feature>
<dbReference type="GO" id="GO:0015658">
    <property type="term" value="F:branched-chain amino acid transmembrane transporter activity"/>
    <property type="evidence" value="ECO:0007669"/>
    <property type="project" value="InterPro"/>
</dbReference>
<feature type="transmembrane region" description="Helical" evidence="7">
    <location>
        <begin position="135"/>
        <end position="156"/>
    </location>
</feature>
<keyword evidence="5 7" id="KW-0472">Membrane</keyword>
<comment type="subcellular location">
    <subcellularLocation>
        <location evidence="1">Cell membrane</location>
        <topology evidence="1">Multi-pass membrane protein</topology>
    </subcellularLocation>
</comment>
<dbReference type="CDD" id="cd06581">
    <property type="entry name" value="TM_PBP1_LivM_like"/>
    <property type="match status" value="1"/>
</dbReference>
<feature type="transmembrane region" description="Helical" evidence="7">
    <location>
        <begin position="342"/>
        <end position="364"/>
    </location>
</feature>
<protein>
    <submittedName>
        <fullName evidence="8">Unannotated protein</fullName>
    </submittedName>
</protein>
<feature type="transmembrane region" description="Helical" evidence="7">
    <location>
        <begin position="636"/>
        <end position="664"/>
    </location>
</feature>
<dbReference type="Pfam" id="PF02653">
    <property type="entry name" value="BPD_transp_2"/>
    <property type="match status" value="2"/>
</dbReference>
<sequence length="740" mass="78109">MLEGLLKVARRKPALTGSAIVLFVFAILYVWDARQLAPMFSNVGTGALMAAIALGVVLTYRGSGVVNFANGVVTIFVAYWYYGLRMEGKFYVPPLPNPLVLIEIPVNWFREDGNKLDLINWPTVIDLPGDRLTTASALIVSLVLAVLFGLALHFLIFRPLRNAPVLAKVVTSVGLFVVLQEFLRLRFGELARTGVQFPLPKGKVDLPGELGAIPNNQLFLVAVVVAIAIALWALFRFTRFGLATRAAAENEKGAMLLGFSPDFLAGANWVLSTVIAGLVGILASPITNLDTITLPLLIVPALGAALLAGFSSFGVTVVAGIGIAMLQGWVQYQGAQTWFPRGVLPTAGLTQALPFFVIVIAMFARGKALPVRGAVSSGKLPAAVAPKHVTALTVAAVVATLVMLFGFSYDWRQSTINTLVGVVIALSLVVLTGFVGQISLAQMALAGTAGFFMSKYFSDLPFPLAPLIGSVVAALFGAAISIPALRLRGVNLAVITLAAAVAIEQLVFKNKTFAGELGALRVDPPMIGGKDFGPNNTALRVLGLKGRDDVPPNVWFGVVCLVFVVLLCLMVVNVRRSATGRQFLAVRSNERAAAASGIDVARTKILAFGLAAFIAGMGGALSGYRFGSVTPQYFGAFASLTFLAFAYLGGIASVSGAVLAGIVVPNGLNFNFLENILHIDQGYATLIGGVGLIITAVRNPEGLAGAPRLLAEQRALRRARKDALSKQKQDGEPRTMGVGQ</sequence>